<accession>A0A6N8I4T3</accession>
<evidence type="ECO:0000256" key="1">
    <source>
        <dbReference type="ARBA" id="ARBA00023125"/>
    </source>
</evidence>
<organism evidence="4 5">
    <name type="scientific">Caproicibacter fermentans</name>
    <dbReference type="NCBI Taxonomy" id="2576756"/>
    <lineage>
        <taxon>Bacteria</taxon>
        <taxon>Bacillati</taxon>
        <taxon>Bacillota</taxon>
        <taxon>Clostridia</taxon>
        <taxon>Eubacteriales</taxon>
        <taxon>Acutalibacteraceae</taxon>
        <taxon>Caproicibacter</taxon>
    </lineage>
</organism>
<evidence type="ECO:0000313" key="4">
    <source>
        <dbReference type="EMBL" id="MVB12513.1"/>
    </source>
</evidence>
<feature type="DNA-binding region" description="H-T-H motif" evidence="2">
    <location>
        <begin position="31"/>
        <end position="50"/>
    </location>
</feature>
<name>A0A6N8I4T3_9FIRM</name>
<proteinExistence type="predicted"/>
<dbReference type="RefSeq" id="WP_166525165.1">
    <property type="nucleotide sequence ID" value="NZ_VWXL01000096.1"/>
</dbReference>
<dbReference type="InterPro" id="IPR001647">
    <property type="entry name" value="HTH_TetR"/>
</dbReference>
<dbReference type="InterPro" id="IPR009057">
    <property type="entry name" value="Homeodomain-like_sf"/>
</dbReference>
<gene>
    <name evidence="4" type="ORF">CAFE_32530</name>
</gene>
<sequence length="191" mass="22253">MRTVKEPDVRKQEILDGAIRVFARKGYDKTTIADIAKELNISQGLCYRYYQSKEEIYDAALEKYADLIAQENLRKTSFDMPIRELIDSITSHMEFMTDAEKEDQGLYKLFHSGNSQRMHDELFLKVTKKIIPYVQEHLRKAKENGEITIEDTDSAAIIGIYGWVGMCLTKGLTDEERMEKVRLAWYKLLEL</sequence>
<dbReference type="SUPFAM" id="SSF46689">
    <property type="entry name" value="Homeodomain-like"/>
    <property type="match status" value="1"/>
</dbReference>
<keyword evidence="5" id="KW-1185">Reference proteome</keyword>
<protein>
    <submittedName>
        <fullName evidence="4">Bacterial regulatory proteins, tetR family</fullName>
    </submittedName>
</protein>
<dbReference type="PRINTS" id="PR00455">
    <property type="entry name" value="HTHTETR"/>
</dbReference>
<keyword evidence="1 2" id="KW-0238">DNA-binding</keyword>
<dbReference type="Pfam" id="PF00440">
    <property type="entry name" value="TetR_N"/>
    <property type="match status" value="1"/>
</dbReference>
<evidence type="ECO:0000313" key="5">
    <source>
        <dbReference type="Proteomes" id="UP000469440"/>
    </source>
</evidence>
<feature type="domain" description="HTH tetR-type" evidence="3">
    <location>
        <begin position="8"/>
        <end position="68"/>
    </location>
</feature>
<dbReference type="Gene3D" id="1.10.357.10">
    <property type="entry name" value="Tetracycline Repressor, domain 2"/>
    <property type="match status" value="1"/>
</dbReference>
<evidence type="ECO:0000256" key="2">
    <source>
        <dbReference type="PROSITE-ProRule" id="PRU00335"/>
    </source>
</evidence>
<dbReference type="InterPro" id="IPR050624">
    <property type="entry name" value="HTH-type_Tx_Regulator"/>
</dbReference>
<dbReference type="PANTHER" id="PTHR43479:SF11">
    <property type="entry name" value="ACREF_ENVCD OPERON REPRESSOR-RELATED"/>
    <property type="match status" value="1"/>
</dbReference>
<dbReference type="AlphaFoldDB" id="A0A6N8I4T3"/>
<dbReference type="GO" id="GO:0003677">
    <property type="term" value="F:DNA binding"/>
    <property type="evidence" value="ECO:0007669"/>
    <property type="project" value="UniProtKB-UniRule"/>
</dbReference>
<reference evidence="4 5" key="1">
    <citation type="submission" date="2019-09" db="EMBL/GenBank/DDBJ databases">
        <title>Genome sequence of Clostridium sp. EA1.</title>
        <authorList>
            <person name="Poehlein A."/>
            <person name="Bengelsdorf F.R."/>
            <person name="Daniel R."/>
        </authorList>
    </citation>
    <scope>NUCLEOTIDE SEQUENCE [LARGE SCALE GENOMIC DNA]</scope>
    <source>
        <strain evidence="4 5">EA1</strain>
    </source>
</reference>
<dbReference type="EMBL" id="VWXL01000096">
    <property type="protein sequence ID" value="MVB12513.1"/>
    <property type="molecule type" value="Genomic_DNA"/>
</dbReference>
<dbReference type="PROSITE" id="PS50977">
    <property type="entry name" value="HTH_TETR_2"/>
    <property type="match status" value="1"/>
</dbReference>
<dbReference type="PANTHER" id="PTHR43479">
    <property type="entry name" value="ACREF/ENVCD OPERON REPRESSOR-RELATED"/>
    <property type="match status" value="1"/>
</dbReference>
<comment type="caution">
    <text evidence="4">The sequence shown here is derived from an EMBL/GenBank/DDBJ whole genome shotgun (WGS) entry which is preliminary data.</text>
</comment>
<dbReference type="Proteomes" id="UP000469440">
    <property type="component" value="Unassembled WGS sequence"/>
</dbReference>
<evidence type="ECO:0000259" key="3">
    <source>
        <dbReference type="PROSITE" id="PS50977"/>
    </source>
</evidence>